<evidence type="ECO:0000256" key="2">
    <source>
        <dbReference type="ARBA" id="ARBA00009295"/>
    </source>
</evidence>
<dbReference type="InterPro" id="IPR005804">
    <property type="entry name" value="FA_desaturase_dom"/>
</dbReference>
<evidence type="ECO:0000256" key="5">
    <source>
        <dbReference type="ARBA" id="ARBA00022723"/>
    </source>
</evidence>
<evidence type="ECO:0000259" key="16">
    <source>
        <dbReference type="PROSITE" id="PS50255"/>
    </source>
</evidence>
<proteinExistence type="inferred from homology"/>
<evidence type="ECO:0000313" key="17">
    <source>
        <dbReference type="EMBL" id="KAL2793742.1"/>
    </source>
</evidence>
<feature type="domain" description="Cytochrome b5 heme-binding" evidence="16">
    <location>
        <begin position="339"/>
        <end position="418"/>
    </location>
</feature>
<keyword evidence="5 13" id="KW-0479">Metal-binding</keyword>
<evidence type="ECO:0000256" key="9">
    <source>
        <dbReference type="ARBA" id="ARBA00023004"/>
    </source>
</evidence>
<dbReference type="Gene3D" id="3.10.120.10">
    <property type="entry name" value="Cytochrome b5-like heme/steroid binding domain"/>
    <property type="match status" value="1"/>
</dbReference>
<reference evidence="17 18" key="1">
    <citation type="submission" date="2024-07" db="EMBL/GenBank/DDBJ databases">
        <title>Section-level genome sequencing and comparative genomics of Aspergillus sections Usti and Cavernicolus.</title>
        <authorList>
            <consortium name="Lawrence Berkeley National Laboratory"/>
            <person name="Nybo J.L."/>
            <person name="Vesth T.C."/>
            <person name="Theobald S."/>
            <person name="Frisvad J.C."/>
            <person name="Larsen T.O."/>
            <person name="Kjaerboelling I."/>
            <person name="Rothschild-Mancinelli K."/>
            <person name="Lyhne E.K."/>
            <person name="Kogle M.E."/>
            <person name="Barry K."/>
            <person name="Clum A."/>
            <person name="Na H."/>
            <person name="Ledsgaard L."/>
            <person name="Lin J."/>
            <person name="Lipzen A."/>
            <person name="Kuo A."/>
            <person name="Riley R."/>
            <person name="Mondo S."/>
            <person name="Labutti K."/>
            <person name="Haridas S."/>
            <person name="Pangalinan J."/>
            <person name="Salamov A.A."/>
            <person name="Simmons B.A."/>
            <person name="Magnuson J.K."/>
            <person name="Chen J."/>
            <person name="Drula E."/>
            <person name="Henrissat B."/>
            <person name="Wiebenga A."/>
            <person name="Lubbers R.J."/>
            <person name="Gomes A.C."/>
            <person name="Makela M.R."/>
            <person name="Stajich J."/>
            <person name="Grigoriev I.V."/>
            <person name="Mortensen U.H."/>
            <person name="De Vries R.P."/>
            <person name="Baker S.E."/>
            <person name="Andersen M.R."/>
        </authorList>
    </citation>
    <scope>NUCLEOTIDE SEQUENCE [LARGE SCALE GENOMIC DNA]</scope>
    <source>
        <strain evidence="17 18">CBS 209.92</strain>
    </source>
</reference>
<evidence type="ECO:0000256" key="6">
    <source>
        <dbReference type="ARBA" id="ARBA00022832"/>
    </source>
</evidence>
<evidence type="ECO:0000256" key="4">
    <source>
        <dbReference type="ARBA" id="ARBA00022692"/>
    </source>
</evidence>
<keyword evidence="10 13" id="KW-0443">Lipid metabolism</keyword>
<dbReference type="Pfam" id="PF00487">
    <property type="entry name" value="FA_desaturase"/>
    <property type="match status" value="1"/>
</dbReference>
<dbReference type="InterPro" id="IPR015876">
    <property type="entry name" value="Acyl-CoA_DS"/>
</dbReference>
<dbReference type="PANTHER" id="PTHR11351:SF31">
    <property type="entry name" value="DESATURASE 1, ISOFORM A-RELATED"/>
    <property type="match status" value="1"/>
</dbReference>
<evidence type="ECO:0000256" key="8">
    <source>
        <dbReference type="ARBA" id="ARBA00023002"/>
    </source>
</evidence>
<evidence type="ECO:0000256" key="11">
    <source>
        <dbReference type="ARBA" id="ARBA00023136"/>
    </source>
</evidence>
<evidence type="ECO:0000256" key="14">
    <source>
        <dbReference type="SAM" id="MobiDB-lite"/>
    </source>
</evidence>
<sequence>MSELSPKSPSPTATGTPDKGPGGSESTSHISQQPWTLSNWYQHIYWPYFTFLVIVPLFGIWQAFSTPLVTKTLVFSVVYYLITGLCITAGYHRLWAHRSYSASYPLKCFLALFGTGSLTGSIIFWARDHRAHHRFTDTPNDPYNVRGGFFYAHILWLILRQPKRHNPVDISDLRADPLVQYQHRFYFPVAFFMTWGFPTLVAGVGWGDWYGGFIYGGIIRTFLVQQATFCVNSMAHYFGEQTYDDIRSARDHILTSVLALGEGYHNFHHQFPTDYRNGIELYHLDITKWAIALCSHLRLARDLKRFRYSEIQKCRLQQASRRLDEKKRDFDWGPRLEDLPLMSWTEYEKKVQDGKSKLLVIDGVAHDVASFAGEHPGGEKMILAQVGKDGSAAFNGGVYSHSTAARNYLATLRVAVLVGGGEVEAWR</sequence>
<accession>A0ABR4G3Y3</accession>
<dbReference type="CDD" id="cd03505">
    <property type="entry name" value="Delta9-FADS-like"/>
    <property type="match status" value="1"/>
</dbReference>
<evidence type="ECO:0000256" key="3">
    <source>
        <dbReference type="ARBA" id="ARBA00022516"/>
    </source>
</evidence>
<dbReference type="PROSITE" id="PS00476">
    <property type="entry name" value="FATTY_ACID_DESATUR_1"/>
    <property type="match status" value="1"/>
</dbReference>
<dbReference type="EC" id="1.14.19.1" evidence="13"/>
<keyword evidence="6 13" id="KW-0276">Fatty acid metabolism</keyword>
<keyword evidence="4 15" id="KW-0812">Transmembrane</keyword>
<gene>
    <name evidence="17" type="ORF">BJX66DRAFT_325793</name>
</gene>
<feature type="compositionally biased region" description="Polar residues" evidence="14">
    <location>
        <begin position="1"/>
        <end position="15"/>
    </location>
</feature>
<feature type="transmembrane region" description="Helical" evidence="15">
    <location>
        <begin position="73"/>
        <end position="92"/>
    </location>
</feature>
<keyword evidence="13" id="KW-0249">Electron transport</keyword>
<dbReference type="PRINTS" id="PR00075">
    <property type="entry name" value="FACDDSATRASE"/>
</dbReference>
<keyword evidence="3 13" id="KW-0444">Lipid biosynthesis</keyword>
<dbReference type="SUPFAM" id="SSF55856">
    <property type="entry name" value="Cytochrome b5-like heme/steroid binding domain"/>
    <property type="match status" value="1"/>
</dbReference>
<dbReference type="PROSITE" id="PS50255">
    <property type="entry name" value="CYTOCHROME_B5_2"/>
    <property type="match status" value="1"/>
</dbReference>
<dbReference type="InterPro" id="IPR001199">
    <property type="entry name" value="Cyt_B5-like_heme/steroid-bd"/>
</dbReference>
<keyword evidence="13" id="KW-0349">Heme</keyword>
<evidence type="ECO:0000256" key="7">
    <source>
        <dbReference type="ARBA" id="ARBA00022989"/>
    </source>
</evidence>
<organism evidence="17 18">
    <name type="scientific">Aspergillus keveii</name>
    <dbReference type="NCBI Taxonomy" id="714993"/>
    <lineage>
        <taxon>Eukaryota</taxon>
        <taxon>Fungi</taxon>
        <taxon>Dikarya</taxon>
        <taxon>Ascomycota</taxon>
        <taxon>Pezizomycotina</taxon>
        <taxon>Eurotiomycetes</taxon>
        <taxon>Eurotiomycetidae</taxon>
        <taxon>Eurotiales</taxon>
        <taxon>Aspergillaceae</taxon>
        <taxon>Aspergillus</taxon>
        <taxon>Aspergillus subgen. Nidulantes</taxon>
    </lineage>
</organism>
<evidence type="ECO:0000256" key="1">
    <source>
        <dbReference type="ARBA" id="ARBA00004141"/>
    </source>
</evidence>
<feature type="transmembrane region" description="Helical" evidence="15">
    <location>
        <begin position="185"/>
        <end position="206"/>
    </location>
</feature>
<comment type="cofactor">
    <cofactor evidence="13">
        <name>Fe(2+)</name>
        <dbReference type="ChEBI" id="CHEBI:29033"/>
    </cofactor>
    <text evidence="13">Expected to bind 2 Fe(2+) ions per subunit.</text>
</comment>
<keyword evidence="13" id="KW-0813">Transport</keyword>
<dbReference type="InterPro" id="IPR009160">
    <property type="entry name" value="Acyl-CoA_deSatase_haem/ster-bd"/>
</dbReference>
<dbReference type="SMART" id="SM01117">
    <property type="entry name" value="Cyt-b5"/>
    <property type="match status" value="1"/>
</dbReference>
<feature type="transmembrane region" description="Helical" evidence="15">
    <location>
        <begin position="44"/>
        <end position="61"/>
    </location>
</feature>
<feature type="region of interest" description="Disordered" evidence="14">
    <location>
        <begin position="1"/>
        <end position="30"/>
    </location>
</feature>
<evidence type="ECO:0000256" key="13">
    <source>
        <dbReference type="PIRNR" id="PIRNR000345"/>
    </source>
</evidence>
<keyword evidence="8 13" id="KW-0560">Oxidoreductase</keyword>
<dbReference type="InterPro" id="IPR036400">
    <property type="entry name" value="Cyt_B5-like_heme/steroid_sf"/>
</dbReference>
<keyword evidence="9 13" id="KW-0408">Iron</keyword>
<keyword evidence="12 13" id="KW-0275">Fatty acid biosynthesis</keyword>
<dbReference type="PIRSF" id="PIRSF000345">
    <property type="entry name" value="OLE1"/>
    <property type="match status" value="1"/>
</dbReference>
<name>A0ABR4G3Y3_9EURO</name>
<comment type="catalytic activity">
    <reaction evidence="13">
        <text>octadecanoyl-CoA + 2 Fe(II)-[cytochrome b5] + O2 + 2 H(+) = (9Z)-octadecenoyl-CoA + 2 Fe(III)-[cytochrome b5] + 2 H2O</text>
        <dbReference type="Rhea" id="RHEA:19721"/>
        <dbReference type="Rhea" id="RHEA-COMP:10438"/>
        <dbReference type="Rhea" id="RHEA-COMP:10439"/>
        <dbReference type="ChEBI" id="CHEBI:15377"/>
        <dbReference type="ChEBI" id="CHEBI:15378"/>
        <dbReference type="ChEBI" id="CHEBI:15379"/>
        <dbReference type="ChEBI" id="CHEBI:29033"/>
        <dbReference type="ChEBI" id="CHEBI:29034"/>
        <dbReference type="ChEBI" id="CHEBI:57387"/>
        <dbReference type="ChEBI" id="CHEBI:57394"/>
        <dbReference type="EC" id="1.14.19.1"/>
    </reaction>
</comment>
<dbReference type="PANTHER" id="PTHR11351">
    <property type="entry name" value="ACYL-COA DESATURASE"/>
    <property type="match status" value="1"/>
</dbReference>
<dbReference type="Pfam" id="PF00173">
    <property type="entry name" value="Cyt-b5"/>
    <property type="match status" value="1"/>
</dbReference>
<dbReference type="Proteomes" id="UP001610563">
    <property type="component" value="Unassembled WGS sequence"/>
</dbReference>
<feature type="transmembrane region" description="Helical" evidence="15">
    <location>
        <begin position="104"/>
        <end position="126"/>
    </location>
</feature>
<dbReference type="InterPro" id="IPR001522">
    <property type="entry name" value="FADS-1_CS"/>
</dbReference>
<comment type="function">
    <text evidence="13">Stearoyl-CoA desaturase that utilizes O(2) and electrons from reduced cytochrome b5 to introduce the first double bond into saturated fatty acyl-CoA substrates.</text>
</comment>
<keyword evidence="18" id="KW-1185">Reference proteome</keyword>
<comment type="similarity">
    <text evidence="2 13">Belongs to the fatty acid desaturase type 1 family.</text>
</comment>
<protein>
    <recommendedName>
        <fullName evidence="13">Acyl-CoA desaturase</fullName>
        <ecNumber evidence="13">1.14.19.1</ecNumber>
    </recommendedName>
</protein>
<evidence type="ECO:0000256" key="10">
    <source>
        <dbReference type="ARBA" id="ARBA00023098"/>
    </source>
</evidence>
<evidence type="ECO:0000256" key="12">
    <source>
        <dbReference type="ARBA" id="ARBA00023160"/>
    </source>
</evidence>
<dbReference type="EMBL" id="JBFTWV010000053">
    <property type="protein sequence ID" value="KAL2793742.1"/>
    <property type="molecule type" value="Genomic_DNA"/>
</dbReference>
<comment type="caution">
    <text evidence="17">The sequence shown here is derived from an EMBL/GenBank/DDBJ whole genome shotgun (WGS) entry which is preliminary data.</text>
</comment>
<evidence type="ECO:0000313" key="18">
    <source>
        <dbReference type="Proteomes" id="UP001610563"/>
    </source>
</evidence>
<comment type="subcellular location">
    <subcellularLocation>
        <location evidence="1">Membrane</location>
        <topology evidence="1">Multi-pass membrane protein</topology>
    </subcellularLocation>
</comment>
<keyword evidence="11 15" id="KW-0472">Membrane</keyword>
<keyword evidence="7 15" id="KW-1133">Transmembrane helix</keyword>
<evidence type="ECO:0000256" key="15">
    <source>
        <dbReference type="SAM" id="Phobius"/>
    </source>
</evidence>